<evidence type="ECO:0000256" key="7">
    <source>
        <dbReference type="ARBA" id="ARBA00022741"/>
    </source>
</evidence>
<dbReference type="SUPFAM" id="SSF46589">
    <property type="entry name" value="tRNA-binding arm"/>
    <property type="match status" value="1"/>
</dbReference>
<keyword evidence="7 13" id="KW-0547">Nucleotide-binding</keyword>
<dbReference type="GO" id="GO:0006432">
    <property type="term" value="P:phenylalanyl-tRNA aminoacylation"/>
    <property type="evidence" value="ECO:0007669"/>
    <property type="project" value="UniProtKB-UniRule"/>
</dbReference>
<keyword evidence="6 13" id="KW-0479">Metal-binding</keyword>
<reference evidence="15 16" key="1">
    <citation type="submission" date="2020-01" db="EMBL/GenBank/DDBJ databases">
        <title>Ponticoccus aerotolerans gen. nov., sp. nov., an anaerobic bacterium and proposal of Ponticoccusceae fam. nov., Ponticoccusles ord. nov. and Ponticoccuse classis nov. in the phylum Kiritimatiellaeota.</title>
        <authorList>
            <person name="Zhou L.Y."/>
            <person name="Du Z.J."/>
        </authorList>
    </citation>
    <scope>NUCLEOTIDE SEQUENCE [LARGE SCALE GENOMIC DNA]</scope>
    <source>
        <strain evidence="15 16">S-5007</strain>
    </source>
</reference>
<evidence type="ECO:0000256" key="6">
    <source>
        <dbReference type="ARBA" id="ARBA00022723"/>
    </source>
</evidence>
<accession>A0A6P1MC87</accession>
<evidence type="ECO:0000256" key="2">
    <source>
        <dbReference type="ARBA" id="ARBA00010207"/>
    </source>
</evidence>
<dbReference type="InterPro" id="IPR004188">
    <property type="entry name" value="Phe-tRNA_ligase_II_N"/>
</dbReference>
<keyword evidence="4 13" id="KW-0963">Cytoplasm</keyword>
<evidence type="ECO:0000256" key="9">
    <source>
        <dbReference type="ARBA" id="ARBA00022842"/>
    </source>
</evidence>
<dbReference type="KEGG" id="taer:GT409_06990"/>
<keyword evidence="5 13" id="KW-0436">Ligase</keyword>
<dbReference type="EC" id="6.1.1.20" evidence="13"/>
<dbReference type="RefSeq" id="WP_160628305.1">
    <property type="nucleotide sequence ID" value="NZ_CP047593.1"/>
</dbReference>
<comment type="catalytic activity">
    <reaction evidence="12 13">
        <text>tRNA(Phe) + L-phenylalanine + ATP = L-phenylalanyl-tRNA(Phe) + AMP + diphosphate + H(+)</text>
        <dbReference type="Rhea" id="RHEA:19413"/>
        <dbReference type="Rhea" id="RHEA-COMP:9668"/>
        <dbReference type="Rhea" id="RHEA-COMP:9699"/>
        <dbReference type="ChEBI" id="CHEBI:15378"/>
        <dbReference type="ChEBI" id="CHEBI:30616"/>
        <dbReference type="ChEBI" id="CHEBI:33019"/>
        <dbReference type="ChEBI" id="CHEBI:58095"/>
        <dbReference type="ChEBI" id="CHEBI:78442"/>
        <dbReference type="ChEBI" id="CHEBI:78531"/>
        <dbReference type="ChEBI" id="CHEBI:456215"/>
        <dbReference type="EC" id="6.1.1.20"/>
    </reaction>
</comment>
<dbReference type="InterPro" id="IPR010978">
    <property type="entry name" value="tRNA-bd_arm"/>
</dbReference>
<evidence type="ECO:0000256" key="10">
    <source>
        <dbReference type="ARBA" id="ARBA00022917"/>
    </source>
</evidence>
<dbReference type="InterPro" id="IPR022911">
    <property type="entry name" value="Phe_tRNA_ligase_alpha1_bac"/>
</dbReference>
<keyword evidence="11 13" id="KW-0030">Aminoacyl-tRNA synthetase</keyword>
<evidence type="ECO:0000256" key="3">
    <source>
        <dbReference type="ARBA" id="ARBA00011209"/>
    </source>
</evidence>
<comment type="similarity">
    <text evidence="2 13">Belongs to the class-II aminoacyl-tRNA synthetase family. Phe-tRNA synthetase alpha subunit type 1 subfamily.</text>
</comment>
<dbReference type="HAMAP" id="MF_00281">
    <property type="entry name" value="Phe_tRNA_synth_alpha1"/>
    <property type="match status" value="1"/>
</dbReference>
<organism evidence="15 16">
    <name type="scientific">Tichowtungia aerotolerans</name>
    <dbReference type="NCBI Taxonomy" id="2697043"/>
    <lineage>
        <taxon>Bacteria</taxon>
        <taxon>Pseudomonadati</taxon>
        <taxon>Kiritimatiellota</taxon>
        <taxon>Tichowtungiia</taxon>
        <taxon>Tichowtungiales</taxon>
        <taxon>Tichowtungiaceae</taxon>
        <taxon>Tichowtungia</taxon>
    </lineage>
</organism>
<dbReference type="InterPro" id="IPR006195">
    <property type="entry name" value="aa-tRNA-synth_II"/>
</dbReference>
<dbReference type="AlphaFoldDB" id="A0A6P1MC87"/>
<dbReference type="GO" id="GO:0005524">
    <property type="term" value="F:ATP binding"/>
    <property type="evidence" value="ECO:0007669"/>
    <property type="project" value="UniProtKB-UniRule"/>
</dbReference>
<protein>
    <recommendedName>
        <fullName evidence="13">Phenylalanine--tRNA ligase alpha subunit</fullName>
        <ecNumber evidence="13">6.1.1.20</ecNumber>
    </recommendedName>
    <alternativeName>
        <fullName evidence="13">Phenylalanyl-tRNA synthetase alpha subunit</fullName>
        <shortName evidence="13">PheRS</shortName>
    </alternativeName>
</protein>
<dbReference type="GO" id="GO:0005737">
    <property type="term" value="C:cytoplasm"/>
    <property type="evidence" value="ECO:0007669"/>
    <property type="project" value="UniProtKB-SubCell"/>
</dbReference>
<evidence type="ECO:0000313" key="15">
    <source>
        <dbReference type="EMBL" id="QHI69206.1"/>
    </source>
</evidence>
<dbReference type="Pfam" id="PF02912">
    <property type="entry name" value="Phe_tRNA-synt_N"/>
    <property type="match status" value="1"/>
</dbReference>
<evidence type="ECO:0000313" key="16">
    <source>
        <dbReference type="Proteomes" id="UP000464954"/>
    </source>
</evidence>
<keyword evidence="10 13" id="KW-0648">Protein biosynthesis</keyword>
<sequence>MNLEELNQIKETALAEANAAADAAALEEVRIKYLSRKGLLQDVMAQLKDVPNEEKPLFGKGANQLKQELTALIKEKQAVLSTGSRGNSCFDPTLPGQWPALGSEHPISKVTARIVEIFQTLGFTVADGPDVETVWNNFDALNTPADHPSRDEQDTFYLNSGDLLRCHTSPVQVRYMESHTPPIRIIAPGRCYRRDTPDATHSANFHQVEGLFVAEDVSMADLKGTLAYFAKQFLGEDVKIRFRPHFFPFTEPSFEVDFFFEVGGKARWIEILGAGMVDPEVFKKVGYDPDKVTGFAFGMGIERLAMIMYGIKDIRNLYENDVRFLSQF</sequence>
<dbReference type="PANTHER" id="PTHR11538">
    <property type="entry name" value="PHENYLALANYL-TRNA SYNTHETASE"/>
    <property type="match status" value="1"/>
</dbReference>
<dbReference type="PANTHER" id="PTHR11538:SF41">
    <property type="entry name" value="PHENYLALANINE--TRNA LIGASE, MITOCHONDRIAL"/>
    <property type="match status" value="1"/>
</dbReference>
<dbReference type="Gene3D" id="3.30.930.10">
    <property type="entry name" value="Bira Bifunctional Protein, Domain 2"/>
    <property type="match status" value="1"/>
</dbReference>
<dbReference type="GO" id="GO:0004826">
    <property type="term" value="F:phenylalanine-tRNA ligase activity"/>
    <property type="evidence" value="ECO:0007669"/>
    <property type="project" value="UniProtKB-UniRule"/>
</dbReference>
<dbReference type="Pfam" id="PF01409">
    <property type="entry name" value="tRNA-synt_2d"/>
    <property type="match status" value="1"/>
</dbReference>
<dbReference type="NCBIfam" id="TIGR00468">
    <property type="entry name" value="pheS"/>
    <property type="match status" value="1"/>
</dbReference>
<dbReference type="GO" id="GO:0000049">
    <property type="term" value="F:tRNA binding"/>
    <property type="evidence" value="ECO:0007669"/>
    <property type="project" value="InterPro"/>
</dbReference>
<keyword evidence="16" id="KW-1185">Reference proteome</keyword>
<keyword evidence="8 13" id="KW-0067">ATP-binding</keyword>
<dbReference type="InterPro" id="IPR045864">
    <property type="entry name" value="aa-tRNA-synth_II/BPL/LPL"/>
</dbReference>
<comment type="cofactor">
    <cofactor evidence="13">
        <name>Mg(2+)</name>
        <dbReference type="ChEBI" id="CHEBI:18420"/>
    </cofactor>
    <text evidence="13">Binds 2 magnesium ions per tetramer.</text>
</comment>
<dbReference type="EMBL" id="CP047593">
    <property type="protein sequence ID" value="QHI69206.1"/>
    <property type="molecule type" value="Genomic_DNA"/>
</dbReference>
<comment type="subunit">
    <text evidence="3 13">Tetramer of two alpha and two beta subunits.</text>
</comment>
<comment type="subcellular location">
    <subcellularLocation>
        <location evidence="1 13">Cytoplasm</location>
    </subcellularLocation>
</comment>
<dbReference type="Proteomes" id="UP000464954">
    <property type="component" value="Chromosome"/>
</dbReference>
<dbReference type="InterPro" id="IPR004529">
    <property type="entry name" value="Phe-tRNA-synth_IIc_asu"/>
</dbReference>
<dbReference type="CDD" id="cd00496">
    <property type="entry name" value="PheRS_alpha_core"/>
    <property type="match status" value="1"/>
</dbReference>
<evidence type="ECO:0000256" key="5">
    <source>
        <dbReference type="ARBA" id="ARBA00022598"/>
    </source>
</evidence>
<dbReference type="GO" id="GO:0000287">
    <property type="term" value="F:magnesium ion binding"/>
    <property type="evidence" value="ECO:0007669"/>
    <property type="project" value="UniProtKB-UniRule"/>
</dbReference>
<dbReference type="SUPFAM" id="SSF55681">
    <property type="entry name" value="Class II aaRS and biotin synthetases"/>
    <property type="match status" value="1"/>
</dbReference>
<evidence type="ECO:0000256" key="11">
    <source>
        <dbReference type="ARBA" id="ARBA00023146"/>
    </source>
</evidence>
<evidence type="ECO:0000256" key="8">
    <source>
        <dbReference type="ARBA" id="ARBA00022840"/>
    </source>
</evidence>
<feature type="binding site" evidence="13">
    <location>
        <position position="251"/>
    </location>
    <ligand>
        <name>Mg(2+)</name>
        <dbReference type="ChEBI" id="CHEBI:18420"/>
        <note>shared with beta subunit</note>
    </ligand>
</feature>
<dbReference type="InterPro" id="IPR002319">
    <property type="entry name" value="Phenylalanyl-tRNA_Synthase"/>
</dbReference>
<evidence type="ECO:0000256" key="4">
    <source>
        <dbReference type="ARBA" id="ARBA00022490"/>
    </source>
</evidence>
<feature type="domain" description="Aminoacyl-transfer RNA synthetases class-II family profile" evidence="14">
    <location>
        <begin position="108"/>
        <end position="327"/>
    </location>
</feature>
<evidence type="ECO:0000259" key="14">
    <source>
        <dbReference type="PROSITE" id="PS50862"/>
    </source>
</evidence>
<evidence type="ECO:0000256" key="12">
    <source>
        <dbReference type="ARBA" id="ARBA00049255"/>
    </source>
</evidence>
<evidence type="ECO:0000256" key="13">
    <source>
        <dbReference type="HAMAP-Rule" id="MF_00281"/>
    </source>
</evidence>
<evidence type="ECO:0000256" key="1">
    <source>
        <dbReference type="ARBA" id="ARBA00004496"/>
    </source>
</evidence>
<proteinExistence type="inferred from homology"/>
<keyword evidence="9 13" id="KW-0460">Magnesium</keyword>
<name>A0A6P1MC87_9BACT</name>
<gene>
    <name evidence="13 15" type="primary">pheS</name>
    <name evidence="15" type="ORF">GT409_06990</name>
</gene>
<dbReference type="PROSITE" id="PS50862">
    <property type="entry name" value="AA_TRNA_LIGASE_II"/>
    <property type="match status" value="1"/>
</dbReference>